<evidence type="ECO:0000259" key="1">
    <source>
        <dbReference type="Pfam" id="PF22964"/>
    </source>
</evidence>
<dbReference type="InterPro" id="IPR055142">
    <property type="entry name" value="ZER1-like_C"/>
</dbReference>
<dbReference type="EMBL" id="JAEAOA010000201">
    <property type="protein sequence ID" value="KAK3595096.1"/>
    <property type="molecule type" value="Genomic_DNA"/>
</dbReference>
<evidence type="ECO:0000313" key="2">
    <source>
        <dbReference type="EMBL" id="KAK3595096.1"/>
    </source>
</evidence>
<dbReference type="Pfam" id="PF22964">
    <property type="entry name" value="ZER1-like_2nd"/>
    <property type="match status" value="1"/>
</dbReference>
<accession>A0AAE0VYS0</accession>
<name>A0AAE0VYS0_9BIVA</name>
<sequence>MGTGPFAQIAVYSYCFEQYVDTLCMLLKLMNPYCGGSCSYITLGAKVLYSACLIGVDYKIQMGKMGVTERLLEYAAIVTDFLIRKLEDPNVRIPNHFFPYMSILWWILFHLTDKLPENSTRFCSNDGVELFIKTVQIYKSGDFCPVIEENCCIDNPGCDPLEYDLSLEDLVDTYTNDHVSGRMLFDELTHMASGMIATLSNVSEVQSLRIQLLDGDFILAMRSVWVVPSSSELLEGTQISLILLWT</sequence>
<reference evidence="2" key="2">
    <citation type="journal article" date="2021" name="Genome Biol. Evol.">
        <title>Developing a high-quality reference genome for a parasitic bivalve with doubly uniparental inheritance (Bivalvia: Unionida).</title>
        <authorList>
            <person name="Smith C.H."/>
        </authorList>
    </citation>
    <scope>NUCLEOTIDE SEQUENCE</scope>
    <source>
        <strain evidence="2">CHS0354</strain>
        <tissue evidence="2">Mantle</tissue>
    </source>
</reference>
<feature type="domain" description="Protein zer-1 homolog-like C-terminal" evidence="1">
    <location>
        <begin position="50"/>
        <end position="140"/>
    </location>
</feature>
<protein>
    <recommendedName>
        <fullName evidence="1">Protein zer-1 homolog-like C-terminal domain-containing protein</fullName>
    </recommendedName>
</protein>
<evidence type="ECO:0000313" key="3">
    <source>
        <dbReference type="Proteomes" id="UP001195483"/>
    </source>
</evidence>
<keyword evidence="3" id="KW-1185">Reference proteome</keyword>
<gene>
    <name evidence="2" type="ORF">CHS0354_002349</name>
</gene>
<proteinExistence type="predicted"/>
<reference evidence="2" key="3">
    <citation type="submission" date="2023-05" db="EMBL/GenBank/DDBJ databases">
        <authorList>
            <person name="Smith C.H."/>
        </authorList>
    </citation>
    <scope>NUCLEOTIDE SEQUENCE</scope>
    <source>
        <strain evidence="2">CHS0354</strain>
        <tissue evidence="2">Mantle</tissue>
    </source>
</reference>
<dbReference type="AlphaFoldDB" id="A0AAE0VYS0"/>
<reference evidence="2" key="1">
    <citation type="journal article" date="2021" name="Genome Biol. Evol.">
        <title>A High-Quality Reference Genome for a Parasitic Bivalve with Doubly Uniparental Inheritance (Bivalvia: Unionida).</title>
        <authorList>
            <person name="Smith C.H."/>
        </authorList>
    </citation>
    <scope>NUCLEOTIDE SEQUENCE</scope>
    <source>
        <strain evidence="2">CHS0354</strain>
    </source>
</reference>
<comment type="caution">
    <text evidence="2">The sequence shown here is derived from an EMBL/GenBank/DDBJ whole genome shotgun (WGS) entry which is preliminary data.</text>
</comment>
<dbReference type="Proteomes" id="UP001195483">
    <property type="component" value="Unassembled WGS sequence"/>
</dbReference>
<organism evidence="2 3">
    <name type="scientific">Potamilus streckersoni</name>
    <dbReference type="NCBI Taxonomy" id="2493646"/>
    <lineage>
        <taxon>Eukaryota</taxon>
        <taxon>Metazoa</taxon>
        <taxon>Spiralia</taxon>
        <taxon>Lophotrochozoa</taxon>
        <taxon>Mollusca</taxon>
        <taxon>Bivalvia</taxon>
        <taxon>Autobranchia</taxon>
        <taxon>Heteroconchia</taxon>
        <taxon>Palaeoheterodonta</taxon>
        <taxon>Unionida</taxon>
        <taxon>Unionoidea</taxon>
        <taxon>Unionidae</taxon>
        <taxon>Ambleminae</taxon>
        <taxon>Lampsilini</taxon>
        <taxon>Potamilus</taxon>
    </lineage>
</organism>